<protein>
    <submittedName>
        <fullName evidence="6">Uncharacterized protein</fullName>
    </submittedName>
</protein>
<feature type="region of interest" description="Disordered" evidence="5">
    <location>
        <begin position="432"/>
        <end position="452"/>
    </location>
</feature>
<feature type="region of interest" description="Disordered" evidence="5">
    <location>
        <begin position="9"/>
        <end position="28"/>
    </location>
</feature>
<feature type="compositionally biased region" description="Basic and acidic residues" evidence="5">
    <location>
        <begin position="432"/>
        <end position="443"/>
    </location>
</feature>
<gene>
    <name evidence="6" type="ORF">B0T17DRAFT_529322</name>
</gene>
<comment type="caution">
    <text evidence="6">The sequence shown here is derived from an EMBL/GenBank/DDBJ whole genome shotgun (WGS) entry which is preliminary data.</text>
</comment>
<evidence type="ECO:0000313" key="6">
    <source>
        <dbReference type="EMBL" id="KAK0630789.1"/>
    </source>
</evidence>
<evidence type="ECO:0000313" key="7">
    <source>
        <dbReference type="Proteomes" id="UP001174934"/>
    </source>
</evidence>
<accession>A0AA39XBC8</accession>
<dbReference type="Pfam" id="PF07946">
    <property type="entry name" value="CCDC47"/>
    <property type="match status" value="1"/>
</dbReference>
<evidence type="ECO:0000256" key="2">
    <source>
        <dbReference type="ARBA" id="ARBA00022692"/>
    </source>
</evidence>
<dbReference type="GO" id="GO:0016020">
    <property type="term" value="C:membrane"/>
    <property type="evidence" value="ECO:0007669"/>
    <property type="project" value="UniProtKB-SubCell"/>
</dbReference>
<keyword evidence="3" id="KW-1133">Transmembrane helix</keyword>
<dbReference type="PANTHER" id="PTHR12883:SF0">
    <property type="entry name" value="PAT COMPLEX SUBUNIT CCDC47"/>
    <property type="match status" value="1"/>
</dbReference>
<dbReference type="GO" id="GO:0032469">
    <property type="term" value="P:endoplasmic reticulum calcium ion homeostasis"/>
    <property type="evidence" value="ECO:0007669"/>
    <property type="project" value="InterPro"/>
</dbReference>
<evidence type="ECO:0000256" key="1">
    <source>
        <dbReference type="ARBA" id="ARBA00004167"/>
    </source>
</evidence>
<sequence>MENVLNNLFGGSKPAASPEPVQAGDSDFADFAEGADPSPLPLSTPSLTFGGAAPEQTIRPYTKWYNVHERHSLSEFKVEGLILSCITVVLLLHLLGARLNRNKAKKWIRAHASPLAAEFALVGYSGVPASARDKTGDELLGALADANAAKGDGILREKSLFEFATYATGRANVAFVDVKLVLVKRFNPLTTLIETVLGFFFDSFAQPTDIVEAILYPFDGKEALTVPALPGAAELRATKDSNTKSAFDGFVWAIVHKECMKQVRDERYDVSLTFTKDNAKLPSWLTVMSESAEITDVMLTPELIKAAEAAGDEFEYLIVSDQPLEKPATIEETVPRKRIFLKYRLPSSNNYDSLVPIFSYFLRITDQLVQSARFRPEVLRKVKAARDEAIKRIKKAGEEEKLEELAVEREKARKAKRDLELKALDAKAQKKFLEKEREKETRKSMKRQTTRA</sequence>
<dbReference type="GO" id="GO:0005783">
    <property type="term" value="C:endoplasmic reticulum"/>
    <property type="evidence" value="ECO:0007669"/>
    <property type="project" value="InterPro"/>
</dbReference>
<keyword evidence="7" id="KW-1185">Reference proteome</keyword>
<evidence type="ECO:0000256" key="5">
    <source>
        <dbReference type="SAM" id="MobiDB-lite"/>
    </source>
</evidence>
<dbReference type="AlphaFoldDB" id="A0AA39XBC8"/>
<dbReference type="InterPro" id="IPR012879">
    <property type="entry name" value="CCDC47"/>
</dbReference>
<dbReference type="Proteomes" id="UP001174934">
    <property type="component" value="Unassembled WGS sequence"/>
</dbReference>
<organism evidence="6 7">
    <name type="scientific">Bombardia bombarda</name>
    <dbReference type="NCBI Taxonomy" id="252184"/>
    <lineage>
        <taxon>Eukaryota</taxon>
        <taxon>Fungi</taxon>
        <taxon>Dikarya</taxon>
        <taxon>Ascomycota</taxon>
        <taxon>Pezizomycotina</taxon>
        <taxon>Sordariomycetes</taxon>
        <taxon>Sordariomycetidae</taxon>
        <taxon>Sordariales</taxon>
        <taxon>Lasiosphaeriaceae</taxon>
        <taxon>Bombardia</taxon>
    </lineage>
</organism>
<evidence type="ECO:0000256" key="4">
    <source>
        <dbReference type="ARBA" id="ARBA00023136"/>
    </source>
</evidence>
<proteinExistence type="predicted"/>
<name>A0AA39XBC8_9PEZI</name>
<reference evidence="6" key="1">
    <citation type="submission" date="2023-06" db="EMBL/GenBank/DDBJ databases">
        <title>Genome-scale phylogeny and comparative genomics of the fungal order Sordariales.</title>
        <authorList>
            <consortium name="Lawrence Berkeley National Laboratory"/>
            <person name="Hensen N."/>
            <person name="Bonometti L."/>
            <person name="Westerberg I."/>
            <person name="Brannstrom I.O."/>
            <person name="Guillou S."/>
            <person name="Cros-Aarteil S."/>
            <person name="Calhoun S."/>
            <person name="Haridas S."/>
            <person name="Kuo A."/>
            <person name="Mondo S."/>
            <person name="Pangilinan J."/>
            <person name="Riley R."/>
            <person name="LaButti K."/>
            <person name="Andreopoulos B."/>
            <person name="Lipzen A."/>
            <person name="Chen C."/>
            <person name="Yanf M."/>
            <person name="Daum C."/>
            <person name="Ng V."/>
            <person name="Clum A."/>
            <person name="Steindorff A."/>
            <person name="Ohm R."/>
            <person name="Martin F."/>
            <person name="Silar P."/>
            <person name="Natvig D."/>
            <person name="Lalanne C."/>
            <person name="Gautier V."/>
            <person name="Ament-velasquez S.L."/>
            <person name="Kruys A."/>
            <person name="Hutchinson M.I."/>
            <person name="Powell A.J."/>
            <person name="Barry K."/>
            <person name="Miller A.N."/>
            <person name="Grigoriev I.V."/>
            <person name="Debuchy R."/>
            <person name="Gladieux P."/>
            <person name="Thoren M.H."/>
            <person name="Johannesson H."/>
        </authorList>
    </citation>
    <scope>NUCLEOTIDE SEQUENCE</scope>
    <source>
        <strain evidence="6">SMH3391-2</strain>
    </source>
</reference>
<dbReference type="PANTHER" id="PTHR12883">
    <property type="entry name" value="ADIPOCYTE-SPECIFIC PROTEIN 4-RELATED"/>
    <property type="match status" value="1"/>
</dbReference>
<keyword evidence="4" id="KW-0472">Membrane</keyword>
<comment type="subcellular location">
    <subcellularLocation>
        <location evidence="1">Membrane</location>
        <topology evidence="1">Single-pass membrane protein</topology>
    </subcellularLocation>
</comment>
<evidence type="ECO:0000256" key="3">
    <source>
        <dbReference type="ARBA" id="ARBA00022989"/>
    </source>
</evidence>
<dbReference type="EMBL" id="JAULSR010000002">
    <property type="protein sequence ID" value="KAK0630789.1"/>
    <property type="molecule type" value="Genomic_DNA"/>
</dbReference>
<dbReference type="GO" id="GO:0005509">
    <property type="term" value="F:calcium ion binding"/>
    <property type="evidence" value="ECO:0007669"/>
    <property type="project" value="InterPro"/>
</dbReference>
<keyword evidence="2" id="KW-0812">Transmembrane</keyword>